<evidence type="ECO:0000313" key="2">
    <source>
        <dbReference type="Proteomes" id="UP000694846"/>
    </source>
</evidence>
<sequence>MSVCPNDRVCSEFSDDKSPFPPNMWAKEPMFDPRTTNAVERFHKIYNSQFYKSHPHIHLVIMVLQETQAETMTKIRSIETDCHKNMSFIEMQKINATIMAYNEYLKNKHS</sequence>
<reference evidence="3" key="2">
    <citation type="submission" date="2025-04" db="UniProtKB">
        <authorList>
            <consortium name="RefSeq"/>
        </authorList>
    </citation>
    <scope>IDENTIFICATION</scope>
    <source>
        <tissue evidence="3">Whole body</tissue>
    </source>
</reference>
<name>A0A2S2QR07_9HEMI</name>
<dbReference type="EMBL" id="GGMS01010349">
    <property type="protein sequence ID" value="MBY79552.1"/>
    <property type="molecule type" value="Transcribed_RNA"/>
</dbReference>
<proteinExistence type="predicted"/>
<dbReference type="AlphaFoldDB" id="A0A2S2QR07"/>
<gene>
    <name evidence="3" type="primary">LOC112683204</name>
    <name evidence="1" type="ORF">g.107517</name>
</gene>
<dbReference type="RefSeq" id="XP_025409900.1">
    <property type="nucleotide sequence ID" value="XM_025554115.1"/>
</dbReference>
<reference evidence="1" key="1">
    <citation type="submission" date="2018-04" db="EMBL/GenBank/DDBJ databases">
        <title>Transcriptome assembly of Sipha flava.</title>
        <authorList>
            <person name="Scully E.D."/>
            <person name="Geib S.M."/>
            <person name="Palmer N.A."/>
            <person name="Koch K."/>
            <person name="Bradshaw J."/>
            <person name="Heng-Moss T."/>
            <person name="Sarath G."/>
        </authorList>
    </citation>
    <scope>NUCLEOTIDE SEQUENCE</scope>
</reference>
<accession>A0A2S2QR07</accession>
<protein>
    <submittedName>
        <fullName evidence="3">Uncharacterized protein LOC112683204</fullName>
    </submittedName>
</protein>
<evidence type="ECO:0000313" key="3">
    <source>
        <dbReference type="RefSeq" id="XP_025409900.1"/>
    </source>
</evidence>
<keyword evidence="2" id="KW-1185">Reference proteome</keyword>
<evidence type="ECO:0000313" key="1">
    <source>
        <dbReference type="EMBL" id="MBY79552.1"/>
    </source>
</evidence>
<dbReference type="Proteomes" id="UP000694846">
    <property type="component" value="Unplaced"/>
</dbReference>
<dbReference type="GeneID" id="112683204"/>
<dbReference type="OrthoDB" id="6600391at2759"/>
<organism evidence="1">
    <name type="scientific">Sipha flava</name>
    <name type="common">yellow sugarcane aphid</name>
    <dbReference type="NCBI Taxonomy" id="143950"/>
    <lineage>
        <taxon>Eukaryota</taxon>
        <taxon>Metazoa</taxon>
        <taxon>Ecdysozoa</taxon>
        <taxon>Arthropoda</taxon>
        <taxon>Hexapoda</taxon>
        <taxon>Insecta</taxon>
        <taxon>Pterygota</taxon>
        <taxon>Neoptera</taxon>
        <taxon>Paraneoptera</taxon>
        <taxon>Hemiptera</taxon>
        <taxon>Sternorrhyncha</taxon>
        <taxon>Aphidomorpha</taxon>
        <taxon>Aphidoidea</taxon>
        <taxon>Aphididae</taxon>
        <taxon>Sipha</taxon>
    </lineage>
</organism>